<dbReference type="PANTHER" id="PTHR42732:SF1">
    <property type="entry name" value="BETA-MANNOSIDASE"/>
    <property type="match status" value="1"/>
</dbReference>
<comment type="caution">
    <text evidence="8">The sequence shown here is derived from an EMBL/GenBank/DDBJ whole genome shotgun (WGS) entry which is preliminary data.</text>
</comment>
<dbReference type="EC" id="3.2.1.23" evidence="8"/>
<dbReference type="InterPro" id="IPR006102">
    <property type="entry name" value="Ig-like_GH2"/>
</dbReference>
<dbReference type="Proteomes" id="UP000838749">
    <property type="component" value="Unassembled WGS sequence"/>
</dbReference>
<keyword evidence="9" id="KW-1185">Reference proteome</keyword>
<keyword evidence="5" id="KW-1133">Transmembrane helix</keyword>
<evidence type="ECO:0000313" key="9">
    <source>
        <dbReference type="Proteomes" id="UP000838749"/>
    </source>
</evidence>
<dbReference type="Pfam" id="PF00395">
    <property type="entry name" value="SLH"/>
    <property type="match status" value="3"/>
</dbReference>
<evidence type="ECO:0000256" key="5">
    <source>
        <dbReference type="SAM" id="Phobius"/>
    </source>
</evidence>
<dbReference type="InterPro" id="IPR001119">
    <property type="entry name" value="SLH_dom"/>
</dbReference>
<evidence type="ECO:0000256" key="1">
    <source>
        <dbReference type="ARBA" id="ARBA00007401"/>
    </source>
</evidence>
<evidence type="ECO:0000256" key="2">
    <source>
        <dbReference type="ARBA" id="ARBA00022801"/>
    </source>
</evidence>
<gene>
    <name evidence="8" type="primary">lacZ_2</name>
    <name evidence="8" type="ORF">PAECIP111894_01661</name>
</gene>
<keyword evidence="5" id="KW-0472">Membrane</keyword>
<dbReference type="Gene3D" id="2.60.40.10">
    <property type="entry name" value="Immunoglobulins"/>
    <property type="match status" value="1"/>
</dbReference>
<feature type="transmembrane region" description="Helical" evidence="5">
    <location>
        <begin position="59"/>
        <end position="78"/>
    </location>
</feature>
<dbReference type="Gene3D" id="3.20.20.80">
    <property type="entry name" value="Glycosidases"/>
    <property type="match status" value="1"/>
</dbReference>
<protein>
    <submittedName>
        <fullName evidence="8">Beta-galactosidase</fullName>
        <ecNumber evidence="8">3.2.1.23</ecNumber>
    </submittedName>
</protein>
<dbReference type="Pfam" id="PF00703">
    <property type="entry name" value="Glyco_hydro_2"/>
    <property type="match status" value="1"/>
</dbReference>
<dbReference type="InterPro" id="IPR036514">
    <property type="entry name" value="SGNH_hydro_sf"/>
</dbReference>
<dbReference type="Pfam" id="PF02837">
    <property type="entry name" value="Glyco_hydro_2_N"/>
    <property type="match status" value="1"/>
</dbReference>
<dbReference type="Pfam" id="PF02836">
    <property type="entry name" value="Glyco_hydro_2_C"/>
    <property type="match status" value="1"/>
</dbReference>
<dbReference type="SUPFAM" id="SSF88713">
    <property type="entry name" value="Glycoside hydrolase/deacetylase"/>
    <property type="match status" value="1"/>
</dbReference>
<evidence type="ECO:0000256" key="3">
    <source>
        <dbReference type="ARBA" id="ARBA00023295"/>
    </source>
</evidence>
<dbReference type="Gene3D" id="3.20.20.370">
    <property type="entry name" value="Glycoside hydrolase/deacetylase"/>
    <property type="match status" value="1"/>
</dbReference>
<dbReference type="SUPFAM" id="SSF52266">
    <property type="entry name" value="SGNH hydrolase"/>
    <property type="match status" value="1"/>
</dbReference>
<dbReference type="SUPFAM" id="SSF49785">
    <property type="entry name" value="Galactose-binding domain-like"/>
    <property type="match status" value="4"/>
</dbReference>
<feature type="region of interest" description="Disordered" evidence="4">
    <location>
        <begin position="2333"/>
        <end position="2353"/>
    </location>
</feature>
<dbReference type="PANTHER" id="PTHR42732">
    <property type="entry name" value="BETA-GALACTOSIDASE"/>
    <property type="match status" value="1"/>
</dbReference>
<evidence type="ECO:0000259" key="7">
    <source>
        <dbReference type="PROSITE" id="PS51677"/>
    </source>
</evidence>
<dbReference type="GO" id="GO:0004565">
    <property type="term" value="F:beta-galactosidase activity"/>
    <property type="evidence" value="ECO:0007669"/>
    <property type="project" value="UniProtKB-EC"/>
</dbReference>
<dbReference type="EMBL" id="CAKMAB010000007">
    <property type="protein sequence ID" value="CAH1055509.1"/>
    <property type="molecule type" value="Genomic_DNA"/>
</dbReference>
<dbReference type="SUPFAM" id="SSF51445">
    <property type="entry name" value="(Trans)glycosidases"/>
    <property type="match status" value="1"/>
</dbReference>
<dbReference type="PROSITE" id="PS51677">
    <property type="entry name" value="NODB"/>
    <property type="match status" value="1"/>
</dbReference>
<keyword evidence="2 8" id="KW-0378">Hydrolase</keyword>
<dbReference type="Gene3D" id="2.60.120.430">
    <property type="entry name" value="Galactose-binding lectin"/>
    <property type="match status" value="5"/>
</dbReference>
<dbReference type="InterPro" id="IPR051913">
    <property type="entry name" value="GH2_Domain-Containing"/>
</dbReference>
<dbReference type="InterPro" id="IPR002509">
    <property type="entry name" value="NODB_dom"/>
</dbReference>
<name>A0ABM9BA07_9BACL</name>
<dbReference type="RefSeq" id="WP_234532940.1">
    <property type="nucleotide sequence ID" value="NZ_CAKMAB010000007.1"/>
</dbReference>
<dbReference type="PROSITE" id="PS51272">
    <property type="entry name" value="SLH"/>
    <property type="match status" value="3"/>
</dbReference>
<dbReference type="InterPro" id="IPR036156">
    <property type="entry name" value="Beta-gal/glucu_dom_sf"/>
</dbReference>
<keyword evidence="5" id="KW-0812">Transmembrane</keyword>
<dbReference type="InterPro" id="IPR017853">
    <property type="entry name" value="GH"/>
</dbReference>
<dbReference type="InterPro" id="IPR011330">
    <property type="entry name" value="Glyco_hydro/deAcase_b/a-brl"/>
</dbReference>
<feature type="region of interest" description="Disordered" evidence="4">
    <location>
        <begin position="856"/>
        <end position="917"/>
    </location>
</feature>
<dbReference type="Gene3D" id="2.60.120.260">
    <property type="entry name" value="Galactose-binding domain-like"/>
    <property type="match status" value="1"/>
</dbReference>
<dbReference type="InterPro" id="IPR013783">
    <property type="entry name" value="Ig-like_fold"/>
</dbReference>
<dbReference type="SUPFAM" id="SSF49303">
    <property type="entry name" value="beta-Galactosidase/glucuronidase domain"/>
    <property type="match status" value="1"/>
</dbReference>
<reference evidence="8" key="1">
    <citation type="submission" date="2021-12" db="EMBL/GenBank/DDBJ databases">
        <authorList>
            <person name="Criscuolo A."/>
        </authorList>
    </citation>
    <scope>NUCLEOTIDE SEQUENCE</scope>
    <source>
        <strain evidence="8">CIP111894</strain>
    </source>
</reference>
<feature type="domain" description="SLH" evidence="6">
    <location>
        <begin position="2608"/>
        <end position="2671"/>
    </location>
</feature>
<dbReference type="Gene3D" id="3.40.50.1110">
    <property type="entry name" value="SGNH hydrolase"/>
    <property type="match status" value="1"/>
</dbReference>
<accession>A0ABM9BA07</accession>
<keyword evidence="3 8" id="KW-0326">Glycosidase</keyword>
<dbReference type="InterPro" id="IPR006104">
    <property type="entry name" value="Glyco_hydro_2_N"/>
</dbReference>
<dbReference type="InterPro" id="IPR006103">
    <property type="entry name" value="Glyco_hydro_2_cat"/>
</dbReference>
<dbReference type="Pfam" id="PF01522">
    <property type="entry name" value="Polysacc_deac_1"/>
    <property type="match status" value="1"/>
</dbReference>
<feature type="region of interest" description="Disordered" evidence="4">
    <location>
        <begin position="119"/>
        <end position="147"/>
    </location>
</feature>
<feature type="domain" description="SLH" evidence="6">
    <location>
        <begin position="2549"/>
        <end position="2607"/>
    </location>
</feature>
<evidence type="ECO:0000256" key="4">
    <source>
        <dbReference type="SAM" id="MobiDB-lite"/>
    </source>
</evidence>
<dbReference type="InterPro" id="IPR013830">
    <property type="entry name" value="SGNH_hydro"/>
</dbReference>
<feature type="compositionally biased region" description="Low complexity" evidence="4">
    <location>
        <begin position="2336"/>
        <end position="2345"/>
    </location>
</feature>
<feature type="domain" description="NodB homology" evidence="7">
    <location>
        <begin position="2027"/>
        <end position="2150"/>
    </location>
</feature>
<feature type="domain" description="SLH" evidence="6">
    <location>
        <begin position="2676"/>
        <end position="2732"/>
    </location>
</feature>
<evidence type="ECO:0000313" key="8">
    <source>
        <dbReference type="EMBL" id="CAH1055509.1"/>
    </source>
</evidence>
<comment type="similarity">
    <text evidence="1">Belongs to the glycosyl hydrolase 2 family.</text>
</comment>
<evidence type="ECO:0000259" key="6">
    <source>
        <dbReference type="PROSITE" id="PS51272"/>
    </source>
</evidence>
<proteinExistence type="inferred from homology"/>
<dbReference type="InterPro" id="IPR008979">
    <property type="entry name" value="Galactose-bd-like_sf"/>
</dbReference>
<dbReference type="Pfam" id="PF13472">
    <property type="entry name" value="Lipase_GDSL_2"/>
    <property type="match status" value="1"/>
</dbReference>
<sequence length="2732" mass="296253">MDALFAQTVLYILKEEGMKHNSIFFISKMKSISNIESRKESSMQSISTSVNRKRGHNKYFAAAMALVLLFPVVFGGMARDIAYAQETPPQTQTDSKWYQNFEHAGEGGTYGISAVGTSSTASVTDRTPGGGSRGSVRLIQTNDNNPGGGAWNTDIYGFTVSPQKDTVTEETYYDASAYSYLNFYILDADVHNPNVVIRDADGKEWNANTDQALSVKDEWTRLSIPLDKTKLDFSRIVSISLGEYWGWGNIYYFDEMYFAKSAAALPPAYPDDGLEPSAPVMYQSFEQPGSDGRYGLAGQGTATVAQRVSAAGAYSSSSGSLKMVQNTYTDGEGKERNEAWNTGVYGAGIKPEGSLTVSGATYMDASPFSYLLFYVKDTTAAAGSSIHVVFKDAEGGVWDTETNAAVKTESKQWVKMTVKLDKSKIDLSRLQQIELGTYWGYGNVYYYDDLYLAQNETDASPAFEPERTALFNDFESGTGYSAGSAATAVSSGDIANAAGMAGVMVTTGKNDWPYTAGSYLSVQPKKGGTFDASAYSYLAFYLKDTQGSNGVEFRIKDANGGVWDTWGTSKSTKNKWVKMQLSLQGASKIDLTKIVSVDVGFYNAGVYYLDDMYFAMAEDDVLAGFISGTQNIGAVWYQNFETRGQDGRYGITAGTGVSTALSMEKSASAYNSASIRAVLSQDSSNPAMNGIAVRPQALEESPDKNLPYDYQPEFDATNFSHLIFYVWDEQGGQTLSVQLKDAGGKTVDWQTGETTADGWNRIVIPLDKGANFQFARLSAVTVTPVKAGTYYLDEFYFGKNESAGFPNAGFTQLVLKDVNGEAMPYSSNLPLGSFEKQQDRTYLSLNGDWKKERTTLDSKLSAAPRDSARTAGLEEEAGGRQEIGYNDSSWTGKTLPLPEDESTAYESLSGPENKSDKSGYQGGVWYRKHFDVNSSLAGQPAQLTFLGVNYFADVWINGQYAGGHQGGYTPFALDVSGLLNYGGDNVIAVRVDNPKWDTFNNGEILPYATSDWFNYTGILRDAYVEFMPETYVVRSDVRTLDTDGQLSVRTFLNHTGKTLKQVQLSYTVYEAEIGEGNQLSEYAQDLTGTEAVAAQGSIFTVPVNGQAVQTIEVKVPEPKLWSPSEPNLYILKVEQKTGGAVTDTFYTQFGIRTLEAEGVQLKLNGELAPFLTGVGYTEDSSDKGPSLDNVTRYSDLQKIREELKANFVRTGHFPHSLPTYQYADRIGLAIWQEIPAYWFSGEAFDLQRQRGQAKQMMEEMIFSNYNRPSVWFDGVSNESGGQLERVNFIQELRDAAHAIDGTRLVGQSAVANPYKGVSDHSHSPADIIGMTMYFGAFYGANTDLETQEEIEAIHALHPGKPIIATEYGYWSGDETASDTRQTTLFTGTFNAFARTATRAEDGTPNPDGLLSGAAWWTAYNWYTNITGLQTMGLYHMDRTTPKQVKDILAERYNRYNRISAGTQPKPAGISTWFQSFESGRGYLSSSAQLQLESAADSAAGNGTKSLKITAGSGADGTYAAFVPQGGAINSDLTGYNYLNFYAKDSVGDRPLSITLVDAEGRSWTTETEGKTVKDAWTRLSVPLLKAQGVPLSGRKLNTLAITQIRIGMNASEQLWVDNFFAATYKTGAEPASYPVGSSGWFQSFEETDVQVGQGVNATAMVDRTFGVNPGGTGSVKLEVTGDGGSPGADKQSVIIKPQGGAASIDASGFNYLAFYVKDMQGSNTIHVTFVDTDGTVSVNNWTDVGSVKGQWTKVYLPLMKTSADISRLKEIRLSEWNPGTYYFDDLYFAEYPSDEIPATYTEKIPEKNRPEGQLKVAAVGDSITAGAGLKYAGVTSYPAQLQSLLGSNFAVKNFGVSGRTLLKDGDDPYWNEAAFAASQTYAPDVVVIQLGTNDTKSWNWKEGQNQFLSNYIELIQLYQALPSHPKVFVNLPPAVFNDDPNEAYGIVNSVLQNGVIPLIRQAAEATGATLIDVNAATAGSSSDFPDKIHPNPKGAWTLADTVAKAIRGTLYSIGDTEVTTWKDGKAGAYSIMYDDGIYKSVLRFAGLHEKYNLKGTLALISGWIDNAYNDTGASTGTWEQWKALLDKGIFDVASHTVSHRNLTTLSASEVSSEFKDSVARIKEKTGYKPESLALPYNTGNAAVAAEAAKYFVAARQGGNNAGNASSTEQYYNLSSTMVESTTTAVQLDDWTDFGIAKGNWMILTGHGNDGEGWSSPPLSLYDNHYGYVAQRKDALWNGTFAEVSKYLRERQNATAKATKAASGAIEVKLEGTLDPAVYNEPLTLRTKVPAEWNEVTVTRGATSYNLKPVREGEGAFVYYEAMPGTQMLVISKKGTDTPTPDAGTPTPAPSVSVAATDSTKSVLAPGTAELTKALAAAPADANGVRTLTFKAGSAVGKTTFELQLPASYLASMKQVRIQFITPAGSLLLPGDMFAGTAKDAKQIAVSVKLADLSGADGDVKQAAGSRPVVELGAAVDGNPVSWQNNLATVTFRTPYQLSSAEALNPSQLTFWQIGEDGKGQPVVSGRYDSTGSEMLFTTHHFSRYAVVSVAKSFGDLGRYGWAQAAVEALASKGAIQGVSQHSYSPAQTITRADAVVMIMRLFDLQAQASHSFTDIAQADYYYEDVNAARTLGIVRGTGSDEFRPKQPVTRQEMMMMLDNAMLAAGKEHSVGSGEALPEFRDASQVSAYARESVARAVSAGLFQGYNGYLQPVSPITRAEAAVTLYRLYGIMY</sequence>
<organism evidence="8 9">
    <name type="scientific">Paenibacillus pseudetheri</name>
    <dbReference type="NCBI Taxonomy" id="2897682"/>
    <lineage>
        <taxon>Bacteria</taxon>
        <taxon>Bacillati</taxon>
        <taxon>Bacillota</taxon>
        <taxon>Bacilli</taxon>
        <taxon>Bacillales</taxon>
        <taxon>Paenibacillaceae</taxon>
        <taxon>Paenibacillus</taxon>
    </lineage>
</organism>